<dbReference type="InterPro" id="IPR050109">
    <property type="entry name" value="HTH-type_TetR-like_transc_reg"/>
</dbReference>
<accession>A0A5Q2RIE9</accession>
<dbReference type="GO" id="GO:0000976">
    <property type="term" value="F:transcription cis-regulatory region binding"/>
    <property type="evidence" value="ECO:0007669"/>
    <property type="project" value="TreeGrafter"/>
</dbReference>
<dbReference type="Proteomes" id="UP000334019">
    <property type="component" value="Chromosome"/>
</dbReference>
<evidence type="ECO:0000256" key="4">
    <source>
        <dbReference type="PROSITE-ProRule" id="PRU00335"/>
    </source>
</evidence>
<feature type="domain" description="HTH tetR-type" evidence="6">
    <location>
        <begin position="84"/>
        <end position="144"/>
    </location>
</feature>
<dbReference type="InterPro" id="IPR041474">
    <property type="entry name" value="NicS_C"/>
</dbReference>
<gene>
    <name evidence="7" type="ORF">GH723_09515</name>
</gene>
<feature type="DNA-binding region" description="H-T-H motif" evidence="4">
    <location>
        <begin position="107"/>
        <end position="126"/>
    </location>
</feature>
<dbReference type="Pfam" id="PF00440">
    <property type="entry name" value="TetR_N"/>
    <property type="match status" value="1"/>
</dbReference>
<protein>
    <submittedName>
        <fullName evidence="7">TetR family transcriptional regulator</fullName>
    </submittedName>
</protein>
<dbReference type="InterPro" id="IPR009057">
    <property type="entry name" value="Homeodomain-like_sf"/>
</dbReference>
<dbReference type="InterPro" id="IPR001647">
    <property type="entry name" value="HTH_TetR"/>
</dbReference>
<evidence type="ECO:0000259" key="6">
    <source>
        <dbReference type="PROSITE" id="PS50977"/>
    </source>
</evidence>
<dbReference type="Pfam" id="PF17938">
    <property type="entry name" value="TetR_C_29"/>
    <property type="match status" value="1"/>
</dbReference>
<keyword evidence="3" id="KW-0804">Transcription</keyword>
<dbReference type="EMBL" id="CP045851">
    <property type="protein sequence ID" value="QGG95314.1"/>
    <property type="molecule type" value="Genomic_DNA"/>
</dbReference>
<organism evidence="7 8">
    <name type="scientific">Actinomarinicola tropica</name>
    <dbReference type="NCBI Taxonomy" id="2789776"/>
    <lineage>
        <taxon>Bacteria</taxon>
        <taxon>Bacillati</taxon>
        <taxon>Actinomycetota</taxon>
        <taxon>Acidimicrobiia</taxon>
        <taxon>Acidimicrobiales</taxon>
        <taxon>Iamiaceae</taxon>
        <taxon>Actinomarinicola</taxon>
    </lineage>
</organism>
<feature type="region of interest" description="Disordered" evidence="5">
    <location>
        <begin position="41"/>
        <end position="82"/>
    </location>
</feature>
<name>A0A5Q2RIE9_9ACTN</name>
<evidence type="ECO:0000256" key="2">
    <source>
        <dbReference type="ARBA" id="ARBA00023125"/>
    </source>
</evidence>
<dbReference type="InterPro" id="IPR036271">
    <property type="entry name" value="Tet_transcr_reg_TetR-rel_C_sf"/>
</dbReference>
<evidence type="ECO:0000256" key="5">
    <source>
        <dbReference type="SAM" id="MobiDB-lite"/>
    </source>
</evidence>
<evidence type="ECO:0000256" key="3">
    <source>
        <dbReference type="ARBA" id="ARBA00023163"/>
    </source>
</evidence>
<dbReference type="PROSITE" id="PS50977">
    <property type="entry name" value="HTH_TETR_2"/>
    <property type="match status" value="1"/>
</dbReference>
<dbReference type="SUPFAM" id="SSF46689">
    <property type="entry name" value="Homeodomain-like"/>
    <property type="match status" value="1"/>
</dbReference>
<keyword evidence="2 4" id="KW-0238">DNA-binding</keyword>
<dbReference type="PRINTS" id="PR00455">
    <property type="entry name" value="HTHTETR"/>
</dbReference>
<dbReference type="PANTHER" id="PTHR30055">
    <property type="entry name" value="HTH-TYPE TRANSCRIPTIONAL REGULATOR RUTR"/>
    <property type="match status" value="1"/>
</dbReference>
<sequence>MDEHDDLAPPAPPVGHVVTVDLDRRGPDVCHASRIPLGASSCAGPDVPVTGPAGHGVGYPPPVSEVQTGSSEPDGSGRGGDRELTTREQILAEARRCFAEHGFDGTSLNDIAAGVGIRRPSLLHHFPSKDAMYREVFELALAEWYERLAVATTSETHREGWTLVDHVITAGFRFFMENPDFVRLVRREALEGGSRLGIDLGGALRPQFEQACRFFEREMDAGHFRRQDPAQLLLTGYGALLSYFSDVPFIEGLLGEDPLSPEALEERLVQVRAFFRAALEPTVERSHA</sequence>
<evidence type="ECO:0000313" key="7">
    <source>
        <dbReference type="EMBL" id="QGG95314.1"/>
    </source>
</evidence>
<evidence type="ECO:0000313" key="8">
    <source>
        <dbReference type="Proteomes" id="UP000334019"/>
    </source>
</evidence>
<dbReference type="AlphaFoldDB" id="A0A5Q2RIE9"/>
<keyword evidence="1" id="KW-0805">Transcription regulation</keyword>
<dbReference type="KEGG" id="atq:GH723_09515"/>
<keyword evidence="8" id="KW-1185">Reference proteome</keyword>
<reference evidence="7 8" key="1">
    <citation type="submission" date="2019-11" db="EMBL/GenBank/DDBJ databases">
        <authorList>
            <person name="He Y."/>
        </authorList>
    </citation>
    <scope>NUCLEOTIDE SEQUENCE [LARGE SCALE GENOMIC DNA]</scope>
    <source>
        <strain evidence="7 8">SCSIO 58843</strain>
    </source>
</reference>
<dbReference type="SUPFAM" id="SSF48498">
    <property type="entry name" value="Tetracyclin repressor-like, C-terminal domain"/>
    <property type="match status" value="1"/>
</dbReference>
<proteinExistence type="predicted"/>
<dbReference type="Gene3D" id="1.10.10.60">
    <property type="entry name" value="Homeodomain-like"/>
    <property type="match status" value="1"/>
</dbReference>
<dbReference type="PANTHER" id="PTHR30055:SF234">
    <property type="entry name" value="HTH-TYPE TRANSCRIPTIONAL REGULATOR BETI"/>
    <property type="match status" value="1"/>
</dbReference>
<dbReference type="Gene3D" id="1.10.357.10">
    <property type="entry name" value="Tetracycline Repressor, domain 2"/>
    <property type="match status" value="1"/>
</dbReference>
<dbReference type="GO" id="GO:0003700">
    <property type="term" value="F:DNA-binding transcription factor activity"/>
    <property type="evidence" value="ECO:0007669"/>
    <property type="project" value="TreeGrafter"/>
</dbReference>
<evidence type="ECO:0000256" key="1">
    <source>
        <dbReference type="ARBA" id="ARBA00023015"/>
    </source>
</evidence>